<reference evidence="2" key="1">
    <citation type="submission" date="2021-01" db="EMBL/GenBank/DDBJ databases">
        <authorList>
            <person name="Corre E."/>
            <person name="Pelletier E."/>
            <person name="Niang G."/>
            <person name="Scheremetjew M."/>
            <person name="Finn R."/>
            <person name="Kale V."/>
            <person name="Holt S."/>
            <person name="Cochrane G."/>
            <person name="Meng A."/>
            <person name="Brown T."/>
            <person name="Cohen L."/>
        </authorList>
    </citation>
    <scope>NUCLEOTIDE SEQUENCE</scope>
    <source>
        <strain evidence="2">CCMP1510</strain>
    </source>
</reference>
<dbReference type="Gene3D" id="1.25.10.10">
    <property type="entry name" value="Leucine-rich Repeat Variant"/>
    <property type="match status" value="3"/>
</dbReference>
<dbReference type="InterPro" id="IPR011989">
    <property type="entry name" value="ARM-like"/>
</dbReference>
<dbReference type="AlphaFoldDB" id="A0A7S3JT76"/>
<gene>
    <name evidence="2" type="ORF">ALAG00032_LOCUS2599</name>
</gene>
<evidence type="ECO:0000313" key="2">
    <source>
        <dbReference type="EMBL" id="CAE0361866.1"/>
    </source>
</evidence>
<proteinExistence type="predicted"/>
<dbReference type="InterPro" id="IPR052623">
    <property type="entry name" value="DAAF5"/>
</dbReference>
<dbReference type="EMBL" id="HBIJ01003677">
    <property type="protein sequence ID" value="CAE0361866.1"/>
    <property type="molecule type" value="Transcribed_RNA"/>
</dbReference>
<dbReference type="SUPFAM" id="SSF48371">
    <property type="entry name" value="ARM repeat"/>
    <property type="match status" value="1"/>
</dbReference>
<sequence length="793" mass="88388">MGPSRMSEWIEARINGISTNEKNFQKRRENLKEIQEFLKSTSEWRSSKVMIPKLIIDAVLARLDDTNEKCREQALAIVDIIVTDYAFFDHVSERIAEKLRNRFGEENKIIESEELRLVAMQLCEKILQKNAASESTVQPISIAVSIALHDPFPDVKRASARVLSLLMQATPHFIISENNEFIQQITSNLTRKNHSKTRIVMLDTLADLFSAKYPLNEQILHLIPLHELLCDPSTSVRSSLLKLLGTLLERNVQDLNAVLLTCIVFALADNVPIISQTAFQELILAGQRLSFQDAPAQAVVTHYFEDICINLKQIGGGARQWSVTSCLLMLAKSNLNKSALESCFPQIFSAEGIPCIDSDQHLDPAALMTARLIGIRLRENQMDPTCLNTKNDVSKISVSSAHALELLAVATWSLNEHFCTSSLLQHVKLMIQEKPRLSIKQQEVWCTSLNRTISTMIDGISIDSMVDYILDLSTTILLCIQFQQKHLSFEDTLFFDCLQKLAIATGFESSSAFVERYGVALVNKVFVHVDLPLDQASWYFFLLDELAKIAPIMISTKKNDNILPMLIYHTSKNEIAYEIHMSVMALLLNAVQKSRAQYCAVDIEIILTSAVLTNLHWSPGKKMLALRKTALALLNCILEFPMLSTHCAVLSRSSHKLCNLISAHLNDSDATCRQLTTTCIGKLCTHHPPAEEDAGCICLGLVELLNDANSSVQTLACSSLASTLRVIESLKTNDVTQIAEILMLHIDAADDDASSSTTSFKSAAIDALRALSKHDNSVLTFLEKHQAAPIYKL</sequence>
<feature type="domain" description="Dynein axonemal assembly factor 5 TPR repeats" evidence="1">
    <location>
        <begin position="20"/>
        <end position="249"/>
    </location>
</feature>
<dbReference type="PANTHER" id="PTHR16216">
    <property type="entry name" value="DYNEIN ASSEMBLY FACTOR 5, AXONEMAL"/>
    <property type="match status" value="1"/>
</dbReference>
<evidence type="ECO:0000259" key="1">
    <source>
        <dbReference type="Pfam" id="PF25757"/>
    </source>
</evidence>
<dbReference type="InterPro" id="IPR016024">
    <property type="entry name" value="ARM-type_fold"/>
</dbReference>
<dbReference type="PANTHER" id="PTHR16216:SF2">
    <property type="entry name" value="DYNEIN AXONEMAL ASSEMBLY FACTOR 5"/>
    <property type="match status" value="1"/>
</dbReference>
<name>A0A7S3JT76_9STRA</name>
<dbReference type="Pfam" id="PF25757">
    <property type="entry name" value="TPR_DNAAF5"/>
    <property type="match status" value="1"/>
</dbReference>
<dbReference type="InterPro" id="IPR057978">
    <property type="entry name" value="TPR_DAAF5"/>
</dbReference>
<accession>A0A7S3JT76</accession>
<organism evidence="2">
    <name type="scientific">Aureoumbra lagunensis</name>
    <dbReference type="NCBI Taxonomy" id="44058"/>
    <lineage>
        <taxon>Eukaryota</taxon>
        <taxon>Sar</taxon>
        <taxon>Stramenopiles</taxon>
        <taxon>Ochrophyta</taxon>
        <taxon>Pelagophyceae</taxon>
        <taxon>Pelagomonadales</taxon>
        <taxon>Aureoumbra</taxon>
    </lineage>
</organism>
<protein>
    <recommendedName>
        <fullName evidence="1">Dynein axonemal assembly factor 5 TPR repeats domain-containing protein</fullName>
    </recommendedName>
</protein>